<dbReference type="RefSeq" id="WP_146780572.1">
    <property type="nucleotide sequence ID" value="NZ_CP042434.1"/>
</dbReference>
<sequence length="87" mass="9818">MSNHTGSYMLNEVIKSLKEIGIFNKLTRTDSRALLKAVFGVGYQYDCNPGEILEDIAEEFDVCYSCLTFDVPLRDGICQKCGRWESA</sequence>
<organism evidence="1 2">
    <name type="scientific">Arachidicoccus ginsenosidivorans</name>
    <dbReference type="NCBI Taxonomy" id="496057"/>
    <lineage>
        <taxon>Bacteria</taxon>
        <taxon>Pseudomonadati</taxon>
        <taxon>Bacteroidota</taxon>
        <taxon>Chitinophagia</taxon>
        <taxon>Chitinophagales</taxon>
        <taxon>Chitinophagaceae</taxon>
        <taxon>Arachidicoccus</taxon>
    </lineage>
</organism>
<dbReference type="Proteomes" id="UP000321291">
    <property type="component" value="Chromosome"/>
</dbReference>
<proteinExistence type="predicted"/>
<gene>
    <name evidence="1" type="ORF">FSB73_06005</name>
</gene>
<name>A0A5B8VM30_9BACT</name>
<dbReference type="OrthoDB" id="163741at2"/>
<evidence type="ECO:0000313" key="2">
    <source>
        <dbReference type="Proteomes" id="UP000321291"/>
    </source>
</evidence>
<dbReference type="EMBL" id="CP042434">
    <property type="protein sequence ID" value="QEC71298.1"/>
    <property type="molecule type" value="Genomic_DNA"/>
</dbReference>
<protein>
    <submittedName>
        <fullName evidence="1">Uncharacterized protein</fullName>
    </submittedName>
</protein>
<evidence type="ECO:0000313" key="1">
    <source>
        <dbReference type="EMBL" id="QEC71298.1"/>
    </source>
</evidence>
<dbReference type="KEGG" id="agi:FSB73_06005"/>
<dbReference type="AlphaFoldDB" id="A0A5B8VM30"/>
<reference evidence="1 2" key="1">
    <citation type="journal article" date="2017" name="Int. J. Syst. Evol. Microbiol.">
        <title>Arachidicoccus ginsenosidivorans sp. nov., with ginsenoside-converting activity isolated from ginseng cultivating soil.</title>
        <authorList>
            <person name="Siddiqi M.Z."/>
            <person name="Aslam Z."/>
            <person name="Im W.T."/>
        </authorList>
    </citation>
    <scope>NUCLEOTIDE SEQUENCE [LARGE SCALE GENOMIC DNA]</scope>
    <source>
        <strain evidence="1 2">Gsoil 809</strain>
    </source>
</reference>
<accession>A0A5B8VM30</accession>
<keyword evidence="2" id="KW-1185">Reference proteome</keyword>